<name>A0A9K3GM84_9EUKA</name>
<evidence type="ECO:0000313" key="1">
    <source>
        <dbReference type="EMBL" id="GIQ87521.1"/>
    </source>
</evidence>
<organism evidence="1 2">
    <name type="scientific">Kipferlia bialata</name>
    <dbReference type="NCBI Taxonomy" id="797122"/>
    <lineage>
        <taxon>Eukaryota</taxon>
        <taxon>Metamonada</taxon>
        <taxon>Carpediemonas-like organisms</taxon>
        <taxon>Kipferlia</taxon>
    </lineage>
</organism>
<reference evidence="1 2" key="1">
    <citation type="journal article" date="2018" name="PLoS ONE">
        <title>The draft genome of Kipferlia bialata reveals reductive genome evolution in fornicate parasites.</title>
        <authorList>
            <person name="Tanifuji G."/>
            <person name="Takabayashi S."/>
            <person name="Kume K."/>
            <person name="Takagi M."/>
            <person name="Nakayama T."/>
            <person name="Kamikawa R."/>
            <person name="Inagaki Y."/>
            <person name="Hashimoto T."/>
        </authorList>
    </citation>
    <scope>NUCLEOTIDE SEQUENCE [LARGE SCALE GENOMIC DNA]</scope>
    <source>
        <strain evidence="1">NY0173</strain>
    </source>
</reference>
<gene>
    <name evidence="1" type="ORF">KIPB_009571</name>
</gene>
<feature type="non-terminal residue" evidence="1">
    <location>
        <position position="1"/>
    </location>
</feature>
<proteinExistence type="predicted"/>
<sequence>FRISHDFFGAAPSMARGIEALCPPGHVTVAPVIRTILGRDNPSFVFGRKVFSTQGGTKLRDNLNRHRERERSAPVTEGSFARSAEAYKRAMSQYAGQGVLSEMAMVYTPETNPPESMPHYHITNILRDMMVDNLMGIVLMSAEERDP</sequence>
<dbReference type="EMBL" id="BDIP01003293">
    <property type="protein sequence ID" value="GIQ87521.1"/>
    <property type="molecule type" value="Genomic_DNA"/>
</dbReference>
<comment type="caution">
    <text evidence="1">The sequence shown here is derived from an EMBL/GenBank/DDBJ whole genome shotgun (WGS) entry which is preliminary data.</text>
</comment>
<protein>
    <submittedName>
        <fullName evidence="1">Uncharacterized protein</fullName>
    </submittedName>
</protein>
<accession>A0A9K3GM84</accession>
<evidence type="ECO:0000313" key="2">
    <source>
        <dbReference type="Proteomes" id="UP000265618"/>
    </source>
</evidence>
<keyword evidence="2" id="KW-1185">Reference proteome</keyword>
<dbReference type="Proteomes" id="UP000265618">
    <property type="component" value="Unassembled WGS sequence"/>
</dbReference>
<dbReference type="AlphaFoldDB" id="A0A9K3GM84"/>